<dbReference type="PANTHER" id="PTHR37318">
    <property type="entry name" value="BSL7504 PROTEIN"/>
    <property type="match status" value="1"/>
</dbReference>
<dbReference type="EMBL" id="JBIAFJ010000003">
    <property type="protein sequence ID" value="MFE9169138.1"/>
    <property type="molecule type" value="Genomic_DNA"/>
</dbReference>
<feature type="region of interest" description="Disordered" evidence="1">
    <location>
        <begin position="116"/>
        <end position="135"/>
    </location>
</feature>
<feature type="domain" description="Winged helix DNA-binding" evidence="2">
    <location>
        <begin position="30"/>
        <end position="109"/>
    </location>
</feature>
<keyword evidence="4" id="KW-1185">Reference proteome</keyword>
<gene>
    <name evidence="3" type="ORF">ACFYNZ_06360</name>
</gene>
<evidence type="ECO:0000256" key="1">
    <source>
        <dbReference type="SAM" id="MobiDB-lite"/>
    </source>
</evidence>
<accession>A0ABW6KRR7</accession>
<dbReference type="PANTHER" id="PTHR37318:SF1">
    <property type="entry name" value="BSL7504 PROTEIN"/>
    <property type="match status" value="1"/>
</dbReference>
<name>A0ABW6KRR7_9ACTN</name>
<dbReference type="InterPro" id="IPR036388">
    <property type="entry name" value="WH-like_DNA-bd_sf"/>
</dbReference>
<dbReference type="InterPro" id="IPR036390">
    <property type="entry name" value="WH_DNA-bd_sf"/>
</dbReference>
<dbReference type="Pfam" id="PF13601">
    <property type="entry name" value="HTH_34"/>
    <property type="match status" value="1"/>
</dbReference>
<comment type="caution">
    <text evidence="3">The sequence shown here is derived from an EMBL/GenBank/DDBJ whole genome shotgun (WGS) entry which is preliminary data.</text>
</comment>
<sequence length="135" mass="14945">MRDEDSTAAGEEQEALHPTRSLDDTVHQRVRLGILTVAREADRVEFGFLKKQLAVTDGNLSRHLKVLEESGLITLEKGYAGRRPRTWIALTRDGAQALDAELRALRALVLRLETSAPRPAHPAHDHRLGNPAEGT</sequence>
<organism evidence="3 4">
    <name type="scientific">Streptomyces kebangsaanensis</name>
    <dbReference type="NCBI Taxonomy" id="864058"/>
    <lineage>
        <taxon>Bacteria</taxon>
        <taxon>Bacillati</taxon>
        <taxon>Actinomycetota</taxon>
        <taxon>Actinomycetes</taxon>
        <taxon>Kitasatosporales</taxon>
        <taxon>Streptomycetaceae</taxon>
        <taxon>Streptomyces</taxon>
    </lineage>
</organism>
<evidence type="ECO:0000313" key="3">
    <source>
        <dbReference type="EMBL" id="MFE9169138.1"/>
    </source>
</evidence>
<protein>
    <submittedName>
        <fullName evidence="3">Transcriptional regulator</fullName>
    </submittedName>
</protein>
<feature type="region of interest" description="Disordered" evidence="1">
    <location>
        <begin position="1"/>
        <end position="22"/>
    </location>
</feature>
<proteinExistence type="predicted"/>
<dbReference type="Proteomes" id="UP001601197">
    <property type="component" value="Unassembled WGS sequence"/>
</dbReference>
<dbReference type="Gene3D" id="1.10.10.10">
    <property type="entry name" value="Winged helix-like DNA-binding domain superfamily/Winged helix DNA-binding domain"/>
    <property type="match status" value="1"/>
</dbReference>
<dbReference type="SUPFAM" id="SSF46785">
    <property type="entry name" value="Winged helix' DNA-binding domain"/>
    <property type="match status" value="1"/>
</dbReference>
<evidence type="ECO:0000259" key="2">
    <source>
        <dbReference type="Pfam" id="PF13601"/>
    </source>
</evidence>
<evidence type="ECO:0000313" key="4">
    <source>
        <dbReference type="Proteomes" id="UP001601197"/>
    </source>
</evidence>
<dbReference type="RefSeq" id="WP_388343986.1">
    <property type="nucleotide sequence ID" value="NZ_JBIAFJ010000003.1"/>
</dbReference>
<reference evidence="3 4" key="1">
    <citation type="submission" date="2024-10" db="EMBL/GenBank/DDBJ databases">
        <title>The Natural Products Discovery Center: Release of the First 8490 Sequenced Strains for Exploring Actinobacteria Biosynthetic Diversity.</title>
        <authorList>
            <person name="Kalkreuter E."/>
            <person name="Kautsar S.A."/>
            <person name="Yang D."/>
            <person name="Bader C.D."/>
            <person name="Teijaro C.N."/>
            <person name="Fluegel L."/>
            <person name="Davis C.M."/>
            <person name="Simpson J.R."/>
            <person name="Lauterbach L."/>
            <person name="Steele A.D."/>
            <person name="Gui C."/>
            <person name="Meng S."/>
            <person name="Li G."/>
            <person name="Viehrig K."/>
            <person name="Ye F."/>
            <person name="Su P."/>
            <person name="Kiefer A.F."/>
            <person name="Nichols A."/>
            <person name="Cepeda A.J."/>
            <person name="Yan W."/>
            <person name="Fan B."/>
            <person name="Jiang Y."/>
            <person name="Adhikari A."/>
            <person name="Zheng C.-J."/>
            <person name="Schuster L."/>
            <person name="Cowan T.M."/>
            <person name="Smanski M.J."/>
            <person name="Chevrette M.G."/>
            <person name="De Carvalho L.P.S."/>
            <person name="Shen B."/>
        </authorList>
    </citation>
    <scope>NUCLEOTIDE SEQUENCE [LARGE SCALE GENOMIC DNA]</scope>
    <source>
        <strain evidence="3 4">NPDC007147</strain>
    </source>
</reference>
<dbReference type="InterPro" id="IPR027395">
    <property type="entry name" value="WH_DNA-bd_dom"/>
</dbReference>